<dbReference type="PANTHER" id="PTHR47501:SF5">
    <property type="entry name" value="HAT C-TERMINAL DIMERISATION DOMAIN-CONTAINING PROTEIN"/>
    <property type="match status" value="1"/>
</dbReference>
<dbReference type="PANTHER" id="PTHR47501">
    <property type="entry name" value="TRANSPOSASE-RELATED"/>
    <property type="match status" value="1"/>
</dbReference>
<dbReference type="EMBL" id="OX395142">
    <property type="protein sequence ID" value="CAI5796033.1"/>
    <property type="molecule type" value="Genomic_DNA"/>
</dbReference>
<dbReference type="InterPro" id="IPR012337">
    <property type="entry name" value="RNaseH-like_sf"/>
</dbReference>
<dbReference type="SUPFAM" id="SSF53098">
    <property type="entry name" value="Ribonuclease H-like"/>
    <property type="match status" value="1"/>
</dbReference>
<proteinExistence type="predicted"/>
<keyword evidence="2" id="KW-1185">Reference proteome</keyword>
<dbReference type="AlphaFoldDB" id="A0AA35LHP5"/>
<dbReference type="Gene3D" id="1.10.10.1070">
    <property type="entry name" value="Zinc finger, BED domain-containing"/>
    <property type="match status" value="1"/>
</dbReference>
<accession>A0AA35LHP5</accession>
<evidence type="ECO:0000313" key="1">
    <source>
        <dbReference type="EMBL" id="CAI5796033.1"/>
    </source>
</evidence>
<dbReference type="Proteomes" id="UP001178461">
    <property type="component" value="Chromosome 17"/>
</dbReference>
<gene>
    <name evidence="1" type="ORF">PODLI_1B014886</name>
</gene>
<dbReference type="SUPFAM" id="SSF140996">
    <property type="entry name" value="Hermes dimerisation domain"/>
    <property type="match status" value="1"/>
</dbReference>
<evidence type="ECO:0000313" key="2">
    <source>
        <dbReference type="Proteomes" id="UP001178461"/>
    </source>
</evidence>
<organism evidence="1 2">
    <name type="scientific">Podarcis lilfordi</name>
    <name type="common">Lilford's wall lizard</name>
    <dbReference type="NCBI Taxonomy" id="74358"/>
    <lineage>
        <taxon>Eukaryota</taxon>
        <taxon>Metazoa</taxon>
        <taxon>Chordata</taxon>
        <taxon>Craniata</taxon>
        <taxon>Vertebrata</taxon>
        <taxon>Euteleostomi</taxon>
        <taxon>Lepidosauria</taxon>
        <taxon>Squamata</taxon>
        <taxon>Bifurcata</taxon>
        <taxon>Unidentata</taxon>
        <taxon>Episquamata</taxon>
        <taxon>Laterata</taxon>
        <taxon>Lacertibaenia</taxon>
        <taxon>Lacertidae</taxon>
        <taxon>Podarcis</taxon>
    </lineage>
</organism>
<sequence>MSSSAAAEPESKALPIVVRTYFSEVVEDDGNFIQAVCSLCRHKRKTIRGQHKAPSNFTKHVQRIHGEKYLKLMHKRKNIHCKQIGSGMLKVSEKIPKYSEPLWDPYSQYQLCDQSLSKENLDQLILNFLITDMLPLSIVDGSGFHTLIKGIIPSAAVTSTETLRNNLARQYALVLEKIKRKLDSVSYVCTTADVWMHQGQNYVGVTCHWINSANLTRESAALSFRRFPGPCSYSKLASVLTEIHSQYDLDSTKITHIVTDNGNHFQKTFQLFSGPKEQLEDSLDQQEGSDGEKQVNPPGADACVNVRIYEALSSDTVDSSDLFYLPPHVACFSCTLSFVAATAASRALATNPPYRHLLKSVASKCCALRNVSQDSLKNAELVNYALGKSLPKPTSIWNSEFDSFCHIYDMRGTVNLIMACLQLPKFTNLELEFLGEWLEVMSPIATALDKLQTEEAIESFCGAVLPMVLVLNSRLESVSPKYTSCLADALKGELQKQFGHMLTFDTAVSSKKTKPLVIASVSHPFFKLRWLQSQDDKKIAQELFLQELLRCDTLSSKADSQAATVKAAADFYGFDDQGVAAAESALRNIGIQFLNDPSHELRQLKRYPAIAKLFIKFNTTLTNSAPVEKLFCHNGQILGPKMASLQDDVLEMMMLLRKNSQFLV</sequence>
<name>A0AA35LHP5_9SAUR</name>
<reference evidence="1" key="1">
    <citation type="submission" date="2022-12" db="EMBL/GenBank/DDBJ databases">
        <authorList>
            <person name="Alioto T."/>
            <person name="Alioto T."/>
            <person name="Gomez Garrido J."/>
        </authorList>
    </citation>
    <scope>NUCLEOTIDE SEQUENCE</scope>
</reference>
<protein>
    <submittedName>
        <fullName evidence="1">Deoxyribonuclease-1-like 1 isoform X1</fullName>
    </submittedName>
</protein>